<dbReference type="InterPro" id="IPR050706">
    <property type="entry name" value="Cyclic-di-GMP_PDE-like"/>
</dbReference>
<sequence>MSITTSAQRDALRKKLRMILLGPQMLAFLPAIMLGAFWFGGEGLALVIAVTLPGILVLTGHVPAPWRVRARRDMLTGLPGRQDLIATLSQGFSSGSNDAGDPPVCLVLEIDNASALESQFGEAGAGTVLRTCAERLKAVLRESDVVTALKPGCFGIAIARTPRTDLEVMIQLSGRLQDAVGQPISLDGTRVLLSSCLGFSMPSRVPDQVGESLLDAAESALEEAQKAGPGSIRAFSNGMRPRVSVPDNLTREVLRALEDGEIRPWFQPQVSTDTGQLTGFEALARWEHPEKGQIAPAAFLPAIAEAGLFERLGEVILYHALTALKAWDKAGLKVPNVAVNVSPEELRNPRMFEKIRWELDRFDLGPDRLVIEVLENVVAQSEDDTTTRNIAALSRLGCGIDLDDFGTGHASISNIRRFDVTRIKIDRSFISQVDTDRDQQNMVSAILTMAERLGLDTLGEGVETHGEHAMLAQLGCGHVQGYSIARPMPFEDTATWIDTHQAKLSTMPTIDHAENPRGKKAS</sequence>
<evidence type="ECO:0000259" key="2">
    <source>
        <dbReference type="PROSITE" id="PS50883"/>
    </source>
</evidence>
<organism evidence="4 5">
    <name type="scientific">Maritimibacter alkaliphilus HTCC2654</name>
    <dbReference type="NCBI Taxonomy" id="314271"/>
    <lineage>
        <taxon>Bacteria</taxon>
        <taxon>Pseudomonadati</taxon>
        <taxon>Pseudomonadota</taxon>
        <taxon>Alphaproteobacteria</taxon>
        <taxon>Rhodobacterales</taxon>
        <taxon>Roseobacteraceae</taxon>
        <taxon>Maritimibacter</taxon>
    </lineage>
</organism>
<name>A3VF88_9RHOB</name>
<dbReference type="EMBL" id="AAMT01000006">
    <property type="protein sequence ID" value="EAQ13003.1"/>
    <property type="molecule type" value="Genomic_DNA"/>
</dbReference>
<feature type="transmembrane region" description="Helical" evidence="1">
    <location>
        <begin position="20"/>
        <end position="39"/>
    </location>
</feature>
<dbReference type="Gene3D" id="3.30.70.270">
    <property type="match status" value="1"/>
</dbReference>
<dbReference type="Gene3D" id="3.20.20.450">
    <property type="entry name" value="EAL domain"/>
    <property type="match status" value="1"/>
</dbReference>
<dbReference type="PANTHER" id="PTHR33121:SF70">
    <property type="entry name" value="SIGNALING PROTEIN YKOW"/>
    <property type="match status" value="1"/>
</dbReference>
<dbReference type="PANTHER" id="PTHR33121">
    <property type="entry name" value="CYCLIC DI-GMP PHOSPHODIESTERASE PDEF"/>
    <property type="match status" value="1"/>
</dbReference>
<gene>
    <name evidence="4" type="ORF">RB2654_10913</name>
</gene>
<evidence type="ECO:0000313" key="5">
    <source>
        <dbReference type="Proteomes" id="UP000002931"/>
    </source>
</evidence>
<accession>A3VF88</accession>
<dbReference type="RefSeq" id="WP_008331453.1">
    <property type="nucleotide sequence ID" value="NZ_CH902578.1"/>
</dbReference>
<dbReference type="HOGENOM" id="CLU_000445_70_50_5"/>
<feature type="domain" description="GGDEF" evidence="3">
    <location>
        <begin position="101"/>
        <end position="237"/>
    </location>
</feature>
<evidence type="ECO:0000259" key="3">
    <source>
        <dbReference type="PROSITE" id="PS50887"/>
    </source>
</evidence>
<dbReference type="SUPFAM" id="SSF55073">
    <property type="entry name" value="Nucleotide cyclase"/>
    <property type="match status" value="1"/>
</dbReference>
<proteinExistence type="predicted"/>
<dbReference type="STRING" id="314271.RB2654_10913"/>
<feature type="transmembrane region" description="Helical" evidence="1">
    <location>
        <begin position="45"/>
        <end position="64"/>
    </location>
</feature>
<evidence type="ECO:0000313" key="4">
    <source>
        <dbReference type="EMBL" id="EAQ13003.1"/>
    </source>
</evidence>
<dbReference type="eggNOG" id="COG5001">
    <property type="taxonomic scope" value="Bacteria"/>
</dbReference>
<dbReference type="InterPro" id="IPR029787">
    <property type="entry name" value="Nucleotide_cyclase"/>
</dbReference>
<dbReference type="InterPro" id="IPR001633">
    <property type="entry name" value="EAL_dom"/>
</dbReference>
<dbReference type="InterPro" id="IPR035919">
    <property type="entry name" value="EAL_sf"/>
</dbReference>
<dbReference type="PROSITE" id="PS50883">
    <property type="entry name" value="EAL"/>
    <property type="match status" value="1"/>
</dbReference>
<dbReference type="PROSITE" id="PS50887">
    <property type="entry name" value="GGDEF"/>
    <property type="match status" value="1"/>
</dbReference>
<dbReference type="InterPro" id="IPR000160">
    <property type="entry name" value="GGDEF_dom"/>
</dbReference>
<dbReference type="Proteomes" id="UP000002931">
    <property type="component" value="Unassembled WGS sequence"/>
</dbReference>
<evidence type="ECO:0000256" key="1">
    <source>
        <dbReference type="SAM" id="Phobius"/>
    </source>
</evidence>
<reference evidence="4 5" key="1">
    <citation type="journal article" date="2010" name="J. Bacteriol.">
        <title>Genome sequences of Pelagibaca bermudensis HTCC2601T and Maritimibacter alkaliphilus HTCC2654T, the type strains of two marine Roseobacter genera.</title>
        <authorList>
            <person name="Thrash J.C."/>
            <person name="Cho J.C."/>
            <person name="Ferriera S."/>
            <person name="Johnson J."/>
            <person name="Vergin K.L."/>
            <person name="Giovannoni S.J."/>
        </authorList>
    </citation>
    <scope>NUCLEOTIDE SEQUENCE [LARGE SCALE GENOMIC DNA]</scope>
    <source>
        <strain evidence="4 5">HTCC2654</strain>
    </source>
</reference>
<dbReference type="Pfam" id="PF00990">
    <property type="entry name" value="GGDEF"/>
    <property type="match status" value="1"/>
</dbReference>
<dbReference type="Pfam" id="PF00563">
    <property type="entry name" value="EAL"/>
    <property type="match status" value="1"/>
</dbReference>
<dbReference type="InterPro" id="IPR043128">
    <property type="entry name" value="Rev_trsase/Diguanyl_cyclase"/>
</dbReference>
<dbReference type="SUPFAM" id="SSF141868">
    <property type="entry name" value="EAL domain-like"/>
    <property type="match status" value="1"/>
</dbReference>
<comment type="caution">
    <text evidence="4">The sequence shown here is derived from an EMBL/GenBank/DDBJ whole genome shotgun (WGS) entry which is preliminary data.</text>
</comment>
<dbReference type="AlphaFoldDB" id="A3VF88"/>
<keyword evidence="1" id="KW-0472">Membrane</keyword>
<protein>
    <submittedName>
        <fullName evidence="4">Diguanylate cyclase, putative</fullName>
    </submittedName>
</protein>
<keyword evidence="1" id="KW-0812">Transmembrane</keyword>
<dbReference type="OrthoDB" id="9814202at2"/>
<dbReference type="NCBIfam" id="TIGR00254">
    <property type="entry name" value="GGDEF"/>
    <property type="match status" value="1"/>
</dbReference>
<dbReference type="GO" id="GO:0071111">
    <property type="term" value="F:cyclic-guanylate-specific phosphodiesterase activity"/>
    <property type="evidence" value="ECO:0007669"/>
    <property type="project" value="InterPro"/>
</dbReference>
<feature type="domain" description="EAL" evidence="2">
    <location>
        <begin position="246"/>
        <end position="501"/>
    </location>
</feature>
<keyword evidence="5" id="KW-1185">Reference proteome</keyword>
<dbReference type="SMART" id="SM00267">
    <property type="entry name" value="GGDEF"/>
    <property type="match status" value="1"/>
</dbReference>
<dbReference type="CDD" id="cd01948">
    <property type="entry name" value="EAL"/>
    <property type="match status" value="1"/>
</dbReference>
<keyword evidence="1" id="KW-1133">Transmembrane helix</keyword>
<dbReference type="SMART" id="SM00052">
    <property type="entry name" value="EAL"/>
    <property type="match status" value="1"/>
</dbReference>